<dbReference type="SUPFAM" id="SSF54928">
    <property type="entry name" value="RNA-binding domain, RBD"/>
    <property type="match status" value="2"/>
</dbReference>
<name>A0ABN7ECT5_SPIIN</name>
<reference evidence="5" key="1">
    <citation type="journal article" date="2020" name="Sci. Rep.">
        <title>Chromosome-scale genome assembly for the duckweed Spirodela intermedia, integrating cytogenetic maps, PacBio and Oxford Nanopore libraries.</title>
        <authorList>
            <person name="Hoang P.T.N."/>
            <person name="Fiebig A."/>
            <person name="Novak P."/>
            <person name="Macas J."/>
            <person name="Cao H.X."/>
            <person name="Stepanenko A."/>
            <person name="Chen G."/>
            <person name="Borisjuk N."/>
            <person name="Scholz U."/>
            <person name="Schubert I."/>
        </authorList>
    </citation>
    <scope>NUCLEOTIDE SEQUENCE [LARGE SCALE GENOMIC DNA]</scope>
</reference>
<dbReference type="SMART" id="SM00360">
    <property type="entry name" value="RRM"/>
    <property type="match status" value="2"/>
</dbReference>
<feature type="region of interest" description="Disordered" evidence="2">
    <location>
        <begin position="338"/>
        <end position="376"/>
    </location>
</feature>
<feature type="region of interest" description="Disordered" evidence="2">
    <location>
        <begin position="47"/>
        <end position="87"/>
    </location>
</feature>
<feature type="domain" description="RRM" evidence="3">
    <location>
        <begin position="85"/>
        <end position="150"/>
    </location>
</feature>
<gene>
    <name evidence="4" type="ORF">SI7747_UN021833</name>
</gene>
<dbReference type="Pfam" id="PF00076">
    <property type="entry name" value="RRM_1"/>
    <property type="match status" value="1"/>
</dbReference>
<keyword evidence="1" id="KW-0694">RNA-binding</keyword>
<feature type="compositionally biased region" description="Polar residues" evidence="2">
    <location>
        <begin position="174"/>
        <end position="183"/>
    </location>
</feature>
<dbReference type="EMBL" id="CACRZD030000332">
    <property type="protein sequence ID" value="CAA6675491.1"/>
    <property type="molecule type" value="Genomic_DNA"/>
</dbReference>
<comment type="caution">
    <text evidence="4">The sequence shown here is derived from an EMBL/GenBank/DDBJ whole genome shotgun (WGS) entry which is preliminary data.</text>
</comment>
<feature type="domain" description="RRM" evidence="3">
    <location>
        <begin position="6"/>
        <end position="74"/>
    </location>
</feature>
<evidence type="ECO:0000313" key="5">
    <source>
        <dbReference type="Proteomes" id="UP001189122"/>
    </source>
</evidence>
<dbReference type="PANTHER" id="PTHR48035">
    <property type="entry name" value="HETEROGENEOUS NUCLEAR RIBONUCLEOPROTEIN 1"/>
    <property type="match status" value="1"/>
</dbReference>
<feature type="compositionally biased region" description="Gly residues" evidence="2">
    <location>
        <begin position="157"/>
        <end position="171"/>
    </location>
</feature>
<evidence type="ECO:0000256" key="2">
    <source>
        <dbReference type="SAM" id="MobiDB-lite"/>
    </source>
</evidence>
<proteinExistence type="predicted"/>
<keyword evidence="5" id="KW-1185">Reference proteome</keyword>
<dbReference type="PROSITE" id="PS50102">
    <property type="entry name" value="RRM"/>
    <property type="match status" value="2"/>
</dbReference>
<organism evidence="4 5">
    <name type="scientific">Spirodela intermedia</name>
    <name type="common">Intermediate duckweed</name>
    <dbReference type="NCBI Taxonomy" id="51605"/>
    <lineage>
        <taxon>Eukaryota</taxon>
        <taxon>Viridiplantae</taxon>
        <taxon>Streptophyta</taxon>
        <taxon>Embryophyta</taxon>
        <taxon>Tracheophyta</taxon>
        <taxon>Spermatophyta</taxon>
        <taxon>Magnoliopsida</taxon>
        <taxon>Liliopsida</taxon>
        <taxon>Araceae</taxon>
        <taxon>Lemnoideae</taxon>
        <taxon>Spirodela</taxon>
    </lineage>
</organism>
<dbReference type="InterPro" id="IPR035979">
    <property type="entry name" value="RBD_domain_sf"/>
</dbReference>
<dbReference type="Proteomes" id="UP001189122">
    <property type="component" value="Unassembled WGS sequence"/>
</dbReference>
<protein>
    <recommendedName>
        <fullName evidence="3">RRM domain-containing protein</fullName>
    </recommendedName>
</protein>
<sequence>MDSDQGKLFIGGISWETTEDKLREYFGKYGEVMQAVIMRDKISGRPRVEAKRAMSREEQHTSSKSGNPASGRAMGGSGGGSQKTKKIFVGGLPPTLSEEGFRKYFEAYGTVTDVVGWFISFDSEEAVDQVLHKTFHDLSGKLVEVKRAMPKDALSHGSGGGRSVGGGGGGYQTYAGSNPSSGSYEGRMDANRYMPPQTGGGFPPYGSSGYGAPGYGYGTANNGVGYGGFGVGGYGGAGAGYSGPGGAYGNPNAPTGGYVGGPPVPSGYGSGGYGASAGYGSGASWNAPGGGGVPPTGQSPSGAGGYGNQGYGYGGYGGGEYISRGGGTAPAGGAVGDQHGAGSGYMGGGYGDGSGGYPSSWKSDPSQGGIYGAGQAGGPLGASGYGGYGGAQPRQAQQQ</sequence>
<evidence type="ECO:0000259" key="3">
    <source>
        <dbReference type="PROSITE" id="PS50102"/>
    </source>
</evidence>
<accession>A0ABN7ECT5</accession>
<dbReference type="Gene3D" id="3.30.70.330">
    <property type="match status" value="2"/>
</dbReference>
<dbReference type="InterPro" id="IPR000504">
    <property type="entry name" value="RRM_dom"/>
</dbReference>
<evidence type="ECO:0000313" key="4">
    <source>
        <dbReference type="EMBL" id="CAA6675491.1"/>
    </source>
</evidence>
<dbReference type="PANTHER" id="PTHR48035:SF2">
    <property type="entry name" value="RNA-BINDING REGION RNP-1 DOMAIN-CONTAINING PROTEIN"/>
    <property type="match status" value="1"/>
</dbReference>
<dbReference type="InterPro" id="IPR012677">
    <property type="entry name" value="Nucleotide-bd_a/b_plait_sf"/>
</dbReference>
<feature type="compositionally biased region" description="Basic and acidic residues" evidence="2">
    <location>
        <begin position="47"/>
        <end position="61"/>
    </location>
</feature>
<feature type="region of interest" description="Disordered" evidence="2">
    <location>
        <begin position="152"/>
        <end position="188"/>
    </location>
</feature>
<evidence type="ECO:0000256" key="1">
    <source>
        <dbReference type="PROSITE-ProRule" id="PRU00176"/>
    </source>
</evidence>
<dbReference type="InterPro" id="IPR053260">
    <property type="entry name" value="hnRNP"/>
</dbReference>
<feature type="compositionally biased region" description="Gly residues" evidence="2">
    <location>
        <begin position="338"/>
        <end position="356"/>
    </location>
</feature>